<dbReference type="GO" id="GO:0006749">
    <property type="term" value="P:glutathione metabolic process"/>
    <property type="evidence" value="ECO:0007669"/>
    <property type="project" value="TreeGrafter"/>
</dbReference>
<gene>
    <name evidence="2" type="ORF">N7509_006770</name>
</gene>
<comment type="caution">
    <text evidence="2">The sequence shown here is derived from an EMBL/GenBank/DDBJ whole genome shotgun (WGS) entry which is preliminary data.</text>
</comment>
<evidence type="ECO:0000313" key="3">
    <source>
        <dbReference type="Proteomes" id="UP001147747"/>
    </source>
</evidence>
<keyword evidence="3" id="KW-1185">Reference proteome</keyword>
<dbReference type="GO" id="GO:0006559">
    <property type="term" value="P:L-phenylalanine catabolic process"/>
    <property type="evidence" value="ECO:0007669"/>
    <property type="project" value="TreeGrafter"/>
</dbReference>
<feature type="domain" description="GST N-terminal" evidence="1">
    <location>
        <begin position="1"/>
        <end position="85"/>
    </location>
</feature>
<dbReference type="SUPFAM" id="SSF52833">
    <property type="entry name" value="Thioredoxin-like"/>
    <property type="match status" value="1"/>
</dbReference>
<dbReference type="Pfam" id="PF13409">
    <property type="entry name" value="GST_N_2"/>
    <property type="match status" value="1"/>
</dbReference>
<dbReference type="PANTHER" id="PTHR42673:SF22">
    <property type="entry name" value="GST N-TERMINAL DOMAIN-CONTAINING PROTEIN"/>
    <property type="match status" value="1"/>
</dbReference>
<dbReference type="PANTHER" id="PTHR42673">
    <property type="entry name" value="MALEYLACETOACETATE ISOMERASE"/>
    <property type="match status" value="1"/>
</dbReference>
<dbReference type="SFLD" id="SFLDS00019">
    <property type="entry name" value="Glutathione_Transferase_(cytos"/>
    <property type="match status" value="1"/>
</dbReference>
<dbReference type="GO" id="GO:0016034">
    <property type="term" value="F:maleylacetoacetate isomerase activity"/>
    <property type="evidence" value="ECO:0007669"/>
    <property type="project" value="TreeGrafter"/>
</dbReference>
<name>A0A9X0B7N5_9EURO</name>
<proteinExistence type="predicted"/>
<dbReference type="Gene3D" id="1.20.1050.10">
    <property type="match status" value="1"/>
</dbReference>
<dbReference type="GeneID" id="81370387"/>
<protein>
    <submittedName>
        <fullName evidence="2">Glutathione S transferase</fullName>
    </submittedName>
</protein>
<accession>A0A9X0B7N5</accession>
<dbReference type="InterPro" id="IPR040079">
    <property type="entry name" value="Glutathione_S-Trfase"/>
</dbReference>
<reference evidence="2" key="1">
    <citation type="submission" date="2022-12" db="EMBL/GenBank/DDBJ databases">
        <authorList>
            <person name="Petersen C."/>
        </authorList>
    </citation>
    <scope>NUCLEOTIDE SEQUENCE</scope>
    <source>
        <strain evidence="2">IBT 29677</strain>
    </source>
</reference>
<evidence type="ECO:0000259" key="1">
    <source>
        <dbReference type="PROSITE" id="PS50404"/>
    </source>
</evidence>
<dbReference type="InterPro" id="IPR004045">
    <property type="entry name" value="Glutathione_S-Trfase_N"/>
</dbReference>
<dbReference type="Proteomes" id="UP001147747">
    <property type="component" value="Unassembled WGS sequence"/>
</dbReference>
<dbReference type="AlphaFoldDB" id="A0A9X0B7N5"/>
<keyword evidence="2" id="KW-0808">Transferase</keyword>
<dbReference type="Gene3D" id="3.40.30.10">
    <property type="entry name" value="Glutaredoxin"/>
    <property type="match status" value="1"/>
</dbReference>
<dbReference type="GO" id="GO:0004364">
    <property type="term" value="F:glutathione transferase activity"/>
    <property type="evidence" value="ECO:0007669"/>
    <property type="project" value="TreeGrafter"/>
</dbReference>
<organism evidence="2 3">
    <name type="scientific">Penicillium cosmopolitanum</name>
    <dbReference type="NCBI Taxonomy" id="1131564"/>
    <lineage>
        <taxon>Eukaryota</taxon>
        <taxon>Fungi</taxon>
        <taxon>Dikarya</taxon>
        <taxon>Ascomycota</taxon>
        <taxon>Pezizomycotina</taxon>
        <taxon>Eurotiomycetes</taxon>
        <taxon>Eurotiomycetidae</taxon>
        <taxon>Eurotiales</taxon>
        <taxon>Aspergillaceae</taxon>
        <taxon>Penicillium</taxon>
    </lineage>
</organism>
<dbReference type="RefSeq" id="XP_056486958.1">
    <property type="nucleotide sequence ID" value="XM_056631407.1"/>
</dbReference>
<dbReference type="EMBL" id="JAPZBU010000008">
    <property type="protein sequence ID" value="KAJ5391280.1"/>
    <property type="molecule type" value="Genomic_DNA"/>
</dbReference>
<evidence type="ECO:0000313" key="2">
    <source>
        <dbReference type="EMBL" id="KAJ5391280.1"/>
    </source>
</evidence>
<dbReference type="CDD" id="cd03194">
    <property type="entry name" value="GST_C_3"/>
    <property type="match status" value="1"/>
</dbReference>
<dbReference type="SUPFAM" id="SSF47616">
    <property type="entry name" value="GST C-terminal domain-like"/>
    <property type="match status" value="1"/>
</dbReference>
<sequence>MATEEPEYRLIGLHTRYSSWTSRVEAVLEYFQIPYNPVFVKLPDVKAVSPTGFVPVLECRSLGSTPIGDSLAICEFLAESHPEIPLWPRDRQLRALARSVASQMHSGFSALRSTFHTNFIARYTGNVPVSAEARKDVQRILSIWGEARKTTRERLLALGQADEGFLFGGFSIADAFFWPVLWRFRTYDLPLDTASEDALIWMAQMWNDPVLRGLADKYYEQSEDPETVIAHYDDIYRGQQDIQYSQFPRDWTFSAT</sequence>
<dbReference type="Pfam" id="PF13410">
    <property type="entry name" value="GST_C_2"/>
    <property type="match status" value="1"/>
</dbReference>
<dbReference type="InterPro" id="IPR036249">
    <property type="entry name" value="Thioredoxin-like_sf"/>
</dbReference>
<dbReference type="PROSITE" id="PS50404">
    <property type="entry name" value="GST_NTER"/>
    <property type="match status" value="1"/>
</dbReference>
<reference evidence="2" key="2">
    <citation type="journal article" date="2023" name="IMA Fungus">
        <title>Comparative genomic study of the Penicillium genus elucidates a diverse pangenome and 15 lateral gene transfer events.</title>
        <authorList>
            <person name="Petersen C."/>
            <person name="Sorensen T."/>
            <person name="Nielsen M.R."/>
            <person name="Sondergaard T.E."/>
            <person name="Sorensen J.L."/>
            <person name="Fitzpatrick D.A."/>
            <person name="Frisvad J.C."/>
            <person name="Nielsen K.L."/>
        </authorList>
    </citation>
    <scope>NUCLEOTIDE SEQUENCE</scope>
    <source>
        <strain evidence="2">IBT 29677</strain>
    </source>
</reference>
<dbReference type="OrthoDB" id="249703at2759"/>
<dbReference type="InterPro" id="IPR036282">
    <property type="entry name" value="Glutathione-S-Trfase_C_sf"/>
</dbReference>